<dbReference type="PROSITE" id="PS50227">
    <property type="entry name" value="G_PROTEIN_RECEP_F2_3"/>
    <property type="match status" value="1"/>
</dbReference>
<dbReference type="GO" id="GO:0007188">
    <property type="term" value="P:adenylate cyclase-modulating G protein-coupled receptor signaling pathway"/>
    <property type="evidence" value="ECO:0007669"/>
    <property type="project" value="TreeGrafter"/>
</dbReference>
<dbReference type="AlphaFoldDB" id="A0A8W8NMV4"/>
<dbReference type="PROSITE" id="PS00649">
    <property type="entry name" value="G_PROTEIN_RECEP_F2_1"/>
    <property type="match status" value="1"/>
</dbReference>
<dbReference type="InterPro" id="IPR017983">
    <property type="entry name" value="GPCR_2_secretin-like_CS"/>
</dbReference>
<feature type="domain" description="G-protein coupled receptors family 2 profile 1" evidence="2">
    <location>
        <begin position="43"/>
        <end position="109"/>
    </location>
</feature>
<dbReference type="Proteomes" id="UP000005408">
    <property type="component" value="Unassembled WGS sequence"/>
</dbReference>
<keyword evidence="1" id="KW-0175">Coiled coil</keyword>
<keyword evidence="4" id="KW-1185">Reference proteome</keyword>
<feature type="coiled-coil region" evidence="1">
    <location>
        <begin position="21"/>
        <end position="50"/>
    </location>
</feature>
<dbReference type="InterPro" id="IPR036445">
    <property type="entry name" value="GPCR_2_extracell_dom_sf"/>
</dbReference>
<dbReference type="GO" id="GO:0005886">
    <property type="term" value="C:plasma membrane"/>
    <property type="evidence" value="ECO:0007669"/>
    <property type="project" value="TreeGrafter"/>
</dbReference>
<evidence type="ECO:0000313" key="4">
    <source>
        <dbReference type="Proteomes" id="UP000005408"/>
    </source>
</evidence>
<evidence type="ECO:0000256" key="1">
    <source>
        <dbReference type="SAM" id="Coils"/>
    </source>
</evidence>
<dbReference type="InterPro" id="IPR001879">
    <property type="entry name" value="GPCR_2_extracellular_dom"/>
</dbReference>
<accession>A0A8W8NMV4</accession>
<dbReference type="SUPFAM" id="SSF111418">
    <property type="entry name" value="Hormone receptor domain"/>
    <property type="match status" value="1"/>
</dbReference>
<dbReference type="PANTHER" id="PTHR45620">
    <property type="entry name" value="PDF RECEPTOR-LIKE PROTEIN-RELATED"/>
    <property type="match status" value="1"/>
</dbReference>
<organism evidence="3 4">
    <name type="scientific">Magallana gigas</name>
    <name type="common">Pacific oyster</name>
    <name type="synonym">Crassostrea gigas</name>
    <dbReference type="NCBI Taxonomy" id="29159"/>
    <lineage>
        <taxon>Eukaryota</taxon>
        <taxon>Metazoa</taxon>
        <taxon>Spiralia</taxon>
        <taxon>Lophotrochozoa</taxon>
        <taxon>Mollusca</taxon>
        <taxon>Bivalvia</taxon>
        <taxon>Autobranchia</taxon>
        <taxon>Pteriomorphia</taxon>
        <taxon>Ostreida</taxon>
        <taxon>Ostreoidea</taxon>
        <taxon>Ostreidae</taxon>
        <taxon>Magallana</taxon>
    </lineage>
</organism>
<dbReference type="GO" id="GO:0008528">
    <property type="term" value="F:G protein-coupled peptide receptor activity"/>
    <property type="evidence" value="ECO:0007669"/>
    <property type="project" value="TreeGrafter"/>
</dbReference>
<reference evidence="3" key="1">
    <citation type="submission" date="2022-08" db="UniProtKB">
        <authorList>
            <consortium name="EnsemblMetazoa"/>
        </authorList>
    </citation>
    <scope>IDENTIFICATION</scope>
    <source>
        <strain evidence="3">05x7-T-G4-1.051#20</strain>
    </source>
</reference>
<dbReference type="InterPro" id="IPR050332">
    <property type="entry name" value="GPCR_2"/>
</dbReference>
<name>A0A8W8NMV4_MAGGI</name>
<protein>
    <recommendedName>
        <fullName evidence="2">G-protein coupled receptors family 2 profile 1 domain-containing protein</fullName>
    </recommendedName>
</protein>
<dbReference type="Pfam" id="PF02793">
    <property type="entry name" value="HRM"/>
    <property type="match status" value="1"/>
</dbReference>
<evidence type="ECO:0000313" key="3">
    <source>
        <dbReference type="EnsemblMetazoa" id="G5955.1:cds"/>
    </source>
</evidence>
<evidence type="ECO:0000259" key="2">
    <source>
        <dbReference type="PROSITE" id="PS50227"/>
    </source>
</evidence>
<proteinExistence type="predicted"/>
<dbReference type="Gene3D" id="4.10.1240.10">
    <property type="entry name" value="GPCR, family 2, extracellular hormone receptor domain"/>
    <property type="match status" value="1"/>
</dbReference>
<sequence>MNLTLQTSVACNRTDNMMVPNEEKEYRLSLLQQTRRLMEEEAKCSKLIQQTVPTADMMCPPIWDYVMCWNATEAGTTVVQPCPNYIHKFLLNVRYDLYHPYEYTTQVVE</sequence>
<dbReference type="EnsemblMetazoa" id="G5955.1">
    <property type="protein sequence ID" value="G5955.1:cds"/>
    <property type="gene ID" value="G5955"/>
</dbReference>